<dbReference type="InterPro" id="IPR058530">
    <property type="entry name" value="Baseplate_J-like_C"/>
</dbReference>
<evidence type="ECO:0000259" key="4">
    <source>
        <dbReference type="Pfam" id="PF26079"/>
    </source>
</evidence>
<evidence type="ECO:0000259" key="3">
    <source>
        <dbReference type="Pfam" id="PF26078"/>
    </source>
</evidence>
<dbReference type="AlphaFoldDB" id="A0A848ESS5"/>
<reference evidence="5 6" key="1">
    <citation type="submission" date="2020-04" db="EMBL/GenBank/DDBJ databases">
        <authorList>
            <person name="Hitch T.C.A."/>
            <person name="Wylensek D."/>
            <person name="Clavel T."/>
        </authorList>
    </citation>
    <scope>NUCLEOTIDE SEQUENCE [LARGE SCALE GENOMIC DNA]</scope>
    <source>
        <strain evidence="5 6">WCA-386-APC-2A</strain>
    </source>
</reference>
<dbReference type="InterPro" id="IPR006949">
    <property type="entry name" value="Barrel_Baseplate_J-like"/>
</dbReference>
<sequence>MYEAREQDEILTELQQNVGNDASSYEGTFTYDVLAANSIEFAKQEVEREQAYKAMFARTSWGEYLEMRAEEHGIFRRQAVKAKGTVTVSGNGTVPQGSVFQTFTGIAFYTTKAASITQSGDIPVECSTAGTIGNVKAGTITVIPMSIPGISSVMNADATYDGFDEEDDATLYNRLIFKVRQPATSGNVNDYIEWATSIAGVGHVTVVPLWNGNGTVKVIIADSSGSPASSNLLKQVSTTIETKRPIGATVSVVAPAILELHIALTPTKGKGDADAIKTLLNNYFTSRNFSGGKVSYAVVGKMIIDDESTNVTDYDSLTINGDVKNISLTDEQIPKVTEVTLNG</sequence>
<dbReference type="Proteomes" id="UP000536773">
    <property type="component" value="Unassembled WGS sequence"/>
</dbReference>
<evidence type="ECO:0000313" key="6">
    <source>
        <dbReference type="Proteomes" id="UP000536773"/>
    </source>
</evidence>
<feature type="domain" description="Baseplate protein J-like barrel" evidence="2">
    <location>
        <begin position="85"/>
        <end position="162"/>
    </location>
</feature>
<evidence type="ECO:0000259" key="2">
    <source>
        <dbReference type="Pfam" id="PF04865"/>
    </source>
</evidence>
<dbReference type="InterPro" id="IPR058531">
    <property type="entry name" value="Baseplate_J_M"/>
</dbReference>
<comment type="caution">
    <text evidence="5">The sequence shown here is derived from an EMBL/GenBank/DDBJ whole genome shotgun (WGS) entry which is preliminary data.</text>
</comment>
<dbReference type="InterPro" id="IPR052399">
    <property type="entry name" value="Phage_Baseplate_Assmbl_Protein"/>
</dbReference>
<dbReference type="PANTHER" id="PTHR37829">
    <property type="entry name" value="PHAGE-LIKE ELEMENT PBSX PROTEIN XKDT"/>
    <property type="match status" value="1"/>
</dbReference>
<dbReference type="RefSeq" id="WP_169014058.1">
    <property type="nucleotide sequence ID" value="NZ_JABBJH010000033.1"/>
</dbReference>
<dbReference type="PANTHER" id="PTHR37829:SF3">
    <property type="entry name" value="PROTEIN JAYE-RELATED"/>
    <property type="match status" value="1"/>
</dbReference>
<feature type="domain" description="Baseplate J-like central" evidence="3">
    <location>
        <begin position="183"/>
        <end position="254"/>
    </location>
</feature>
<comment type="similarity">
    <text evidence="1">Belongs to the Mu gp47/PBSX XkdT family.</text>
</comment>
<dbReference type="Pfam" id="PF26079">
    <property type="entry name" value="Baseplate_J_C"/>
    <property type="match status" value="1"/>
</dbReference>
<dbReference type="EMBL" id="JABBJH010000033">
    <property type="protein sequence ID" value="NMK40051.1"/>
    <property type="molecule type" value="Genomic_DNA"/>
</dbReference>
<dbReference type="Pfam" id="PF04865">
    <property type="entry name" value="Baseplate_J"/>
    <property type="match status" value="1"/>
</dbReference>
<dbReference type="Pfam" id="PF26078">
    <property type="entry name" value="Baseplate_J_M"/>
    <property type="match status" value="1"/>
</dbReference>
<feature type="domain" description="Baseplate J-like C-terminal" evidence="4">
    <location>
        <begin position="262"/>
        <end position="342"/>
    </location>
</feature>
<evidence type="ECO:0000256" key="1">
    <source>
        <dbReference type="ARBA" id="ARBA00038087"/>
    </source>
</evidence>
<protein>
    <submittedName>
        <fullName evidence="5">Baseplate J/gp47 family protein</fullName>
    </submittedName>
</protein>
<name>A0A848ESS5_MEGEL</name>
<proteinExistence type="inferred from homology"/>
<evidence type="ECO:0000313" key="5">
    <source>
        <dbReference type="EMBL" id="NMK40051.1"/>
    </source>
</evidence>
<gene>
    <name evidence="5" type="ORF">HG933_11885</name>
</gene>
<accession>A0A848ESS5</accession>
<organism evidence="5 6">
    <name type="scientific">Megasphaera elsdenii</name>
    <dbReference type="NCBI Taxonomy" id="907"/>
    <lineage>
        <taxon>Bacteria</taxon>
        <taxon>Bacillati</taxon>
        <taxon>Bacillota</taxon>
        <taxon>Negativicutes</taxon>
        <taxon>Veillonellales</taxon>
        <taxon>Veillonellaceae</taxon>
        <taxon>Megasphaera</taxon>
    </lineage>
</organism>